<reference evidence="2 3" key="1">
    <citation type="submission" date="2024-06" db="EMBL/GenBank/DDBJ databases">
        <title>Complete genome of Phlyctema vagabunda strain 19-DSS-EL-015.</title>
        <authorList>
            <person name="Fiorenzani C."/>
        </authorList>
    </citation>
    <scope>NUCLEOTIDE SEQUENCE [LARGE SCALE GENOMIC DNA]</scope>
    <source>
        <strain evidence="2 3">19-DSS-EL-015</strain>
    </source>
</reference>
<evidence type="ECO:0000313" key="3">
    <source>
        <dbReference type="Proteomes" id="UP001629113"/>
    </source>
</evidence>
<gene>
    <name evidence="2" type="ORF">PVAG01_01436</name>
</gene>
<comment type="caution">
    <text evidence="2">The sequence shown here is derived from an EMBL/GenBank/DDBJ whole genome shotgun (WGS) entry which is preliminary data.</text>
</comment>
<sequence length="127" mass="14392">MLPHPRPSPRSPDIRHPYQRRAFTAGNLSGAHDDRAPTMSTSGDARTMPISTCRRRARSSFRSWTEQAYSLQAYMQDRRIIEFDRMWGIVESCGRTYMAPPIDPGELTVDPATIRVLYDIPGVDGQP</sequence>
<evidence type="ECO:0000256" key="1">
    <source>
        <dbReference type="SAM" id="MobiDB-lite"/>
    </source>
</evidence>
<dbReference type="Proteomes" id="UP001629113">
    <property type="component" value="Unassembled WGS sequence"/>
</dbReference>
<name>A0ABR4PXR0_9HELO</name>
<proteinExistence type="predicted"/>
<organism evidence="2 3">
    <name type="scientific">Phlyctema vagabunda</name>
    <dbReference type="NCBI Taxonomy" id="108571"/>
    <lineage>
        <taxon>Eukaryota</taxon>
        <taxon>Fungi</taxon>
        <taxon>Dikarya</taxon>
        <taxon>Ascomycota</taxon>
        <taxon>Pezizomycotina</taxon>
        <taxon>Leotiomycetes</taxon>
        <taxon>Helotiales</taxon>
        <taxon>Dermateaceae</taxon>
        <taxon>Phlyctema</taxon>
    </lineage>
</organism>
<protein>
    <submittedName>
        <fullName evidence="2">Uncharacterized protein</fullName>
    </submittedName>
</protein>
<feature type="compositionally biased region" description="Pro residues" evidence="1">
    <location>
        <begin position="1"/>
        <end position="10"/>
    </location>
</feature>
<feature type="region of interest" description="Disordered" evidence="1">
    <location>
        <begin position="1"/>
        <end position="56"/>
    </location>
</feature>
<accession>A0ABR4PXR0</accession>
<evidence type="ECO:0000313" key="2">
    <source>
        <dbReference type="EMBL" id="KAL3427927.1"/>
    </source>
</evidence>
<dbReference type="EMBL" id="JBFCZG010000001">
    <property type="protein sequence ID" value="KAL3427927.1"/>
    <property type="molecule type" value="Genomic_DNA"/>
</dbReference>
<keyword evidence="3" id="KW-1185">Reference proteome</keyword>